<name>A0A2I2L659_9VIRU</name>
<dbReference type="RefSeq" id="YP_009449325.1">
    <property type="nucleotide sequence ID" value="NC_036594.1"/>
</dbReference>
<dbReference type="Proteomes" id="UP000236316">
    <property type="component" value="Segment"/>
</dbReference>
<evidence type="ECO:0000313" key="1">
    <source>
        <dbReference type="EMBL" id="SNW63023.1"/>
    </source>
</evidence>
<protein>
    <submittedName>
        <fullName evidence="1">MORN-repeat protein</fullName>
    </submittedName>
</protein>
<dbReference type="EMBL" id="LT906555">
    <property type="protein sequence ID" value="SNW63023.1"/>
    <property type="molecule type" value="Genomic_DNA"/>
</dbReference>
<dbReference type="SUPFAM" id="SSF82185">
    <property type="entry name" value="Histone H3 K4-specific methyltransferase SET7/9 N-terminal domain"/>
    <property type="match status" value="1"/>
</dbReference>
<organism evidence="1">
    <name type="scientific">Orpheovirus IHUMI-LCC2</name>
    <dbReference type="NCBI Taxonomy" id="2023057"/>
    <lineage>
        <taxon>Viruses</taxon>
        <taxon>Varidnaviria</taxon>
        <taxon>Bamfordvirae</taxon>
        <taxon>Nucleocytoviricota</taxon>
        <taxon>Megaviricetes</taxon>
        <taxon>Pimascovirales</taxon>
        <taxon>Ocovirineae</taxon>
        <taxon>Orpheoviridae</taxon>
        <taxon>Alphaorpheovirus</taxon>
        <taxon>Alphaorpheovirus massiliense</taxon>
    </lineage>
</organism>
<gene>
    <name evidence="1" type="ORF">ORPV_1119</name>
</gene>
<keyword evidence="2" id="KW-1185">Reference proteome</keyword>
<accession>A0A2I2L659</accession>
<evidence type="ECO:0000313" key="2">
    <source>
        <dbReference type="Proteomes" id="UP000236316"/>
    </source>
</evidence>
<sequence length="209" mass="24680">MDSIPKEIIAIICTFYYSVFQVMSSSISKDMTSLLQKYKDHIFKIYVENPQDDTNYEGDLYNYDGEFYYHIKGDGIKHGSYRIITTEINDGFIVHPQKHCLEQGTYENGKFHGNFIQYYNKTWLDNDKNFQPRINYIYKNGERDGMQTEYYADGSISKQIEYVNGKMTGYYKLYFLGSRIWIESLYEDGEIVPGTYIEYNYDGQIVRTA</sequence>
<reference evidence="1" key="1">
    <citation type="submission" date="2017-08" db="EMBL/GenBank/DDBJ databases">
        <authorList>
            <consortium name="Urmite Genomes"/>
        </authorList>
    </citation>
    <scope>NUCLEOTIDE SEQUENCE [LARGE SCALE GENOMIC DNA]</scope>
    <source>
        <strain evidence="1">IHUMI-LCC2</strain>
    </source>
</reference>
<dbReference type="Gene3D" id="2.20.110.10">
    <property type="entry name" value="Histone H3 K4-specific methyltransferase SET7/9 N-terminal domain"/>
    <property type="match status" value="1"/>
</dbReference>
<proteinExistence type="predicted"/>
<dbReference type="KEGG" id="vg:35381785"/>
<dbReference type="GeneID" id="35381785"/>